<keyword evidence="3 5" id="KW-0067">ATP-binding</keyword>
<dbReference type="Proteomes" id="UP001597460">
    <property type="component" value="Unassembled WGS sequence"/>
</dbReference>
<dbReference type="RefSeq" id="WP_390300306.1">
    <property type="nucleotide sequence ID" value="NZ_JBHULI010000024.1"/>
</dbReference>
<organism evidence="7 8">
    <name type="scientific">Gracilimonas halophila</name>
    <dbReference type="NCBI Taxonomy" id="1834464"/>
    <lineage>
        <taxon>Bacteria</taxon>
        <taxon>Pseudomonadati</taxon>
        <taxon>Balneolota</taxon>
        <taxon>Balneolia</taxon>
        <taxon>Balneolales</taxon>
        <taxon>Balneolaceae</taxon>
        <taxon>Gracilimonas</taxon>
    </lineage>
</organism>
<dbReference type="EC" id="2.7.1.24" evidence="5 6"/>
<evidence type="ECO:0000313" key="7">
    <source>
        <dbReference type="EMBL" id="MFD2532132.1"/>
    </source>
</evidence>
<dbReference type="Gene3D" id="3.40.50.300">
    <property type="entry name" value="P-loop containing nucleotide triphosphate hydrolases"/>
    <property type="match status" value="1"/>
</dbReference>
<keyword evidence="4 5" id="KW-0173">Coenzyme A biosynthesis</keyword>
<evidence type="ECO:0000256" key="6">
    <source>
        <dbReference type="NCBIfam" id="TIGR00152"/>
    </source>
</evidence>
<keyword evidence="2 5" id="KW-0547">Nucleotide-binding</keyword>
<dbReference type="Pfam" id="PF01121">
    <property type="entry name" value="CoaE"/>
    <property type="match status" value="1"/>
</dbReference>
<name>A0ABW5JJB1_9BACT</name>
<feature type="binding site" evidence="5">
    <location>
        <begin position="11"/>
        <end position="16"/>
    </location>
    <ligand>
        <name>ATP</name>
        <dbReference type="ChEBI" id="CHEBI:30616"/>
    </ligand>
</feature>
<dbReference type="PANTHER" id="PTHR10695:SF46">
    <property type="entry name" value="BIFUNCTIONAL COENZYME A SYNTHASE-RELATED"/>
    <property type="match status" value="1"/>
</dbReference>
<dbReference type="SUPFAM" id="SSF52540">
    <property type="entry name" value="P-loop containing nucleoside triphosphate hydrolases"/>
    <property type="match status" value="1"/>
</dbReference>
<dbReference type="CDD" id="cd02022">
    <property type="entry name" value="DPCK"/>
    <property type="match status" value="1"/>
</dbReference>
<keyword evidence="8" id="KW-1185">Reference proteome</keyword>
<evidence type="ECO:0000256" key="1">
    <source>
        <dbReference type="ARBA" id="ARBA00009018"/>
    </source>
</evidence>
<reference evidence="8" key="1">
    <citation type="journal article" date="2019" name="Int. J. Syst. Evol. Microbiol.">
        <title>The Global Catalogue of Microorganisms (GCM) 10K type strain sequencing project: providing services to taxonomists for standard genome sequencing and annotation.</title>
        <authorList>
            <consortium name="The Broad Institute Genomics Platform"/>
            <consortium name="The Broad Institute Genome Sequencing Center for Infectious Disease"/>
            <person name="Wu L."/>
            <person name="Ma J."/>
        </authorList>
    </citation>
    <scope>NUCLEOTIDE SEQUENCE [LARGE SCALE GENOMIC DNA]</scope>
    <source>
        <strain evidence="8">KCTC 52042</strain>
    </source>
</reference>
<keyword evidence="5 7" id="KW-0808">Transferase</keyword>
<keyword evidence="5 7" id="KW-0418">Kinase</keyword>
<protein>
    <recommendedName>
        <fullName evidence="5 6">Dephospho-CoA kinase</fullName>
        <ecNumber evidence="5 6">2.7.1.24</ecNumber>
    </recommendedName>
    <alternativeName>
        <fullName evidence="5">Dephosphocoenzyme A kinase</fullName>
    </alternativeName>
</protein>
<dbReference type="EMBL" id="JBHULI010000024">
    <property type="protein sequence ID" value="MFD2532132.1"/>
    <property type="molecule type" value="Genomic_DNA"/>
</dbReference>
<comment type="function">
    <text evidence="5">Catalyzes the phosphorylation of the 3'-hydroxyl group of dephosphocoenzyme A to form coenzyme A.</text>
</comment>
<evidence type="ECO:0000256" key="4">
    <source>
        <dbReference type="ARBA" id="ARBA00022993"/>
    </source>
</evidence>
<evidence type="ECO:0000256" key="5">
    <source>
        <dbReference type="HAMAP-Rule" id="MF_00376"/>
    </source>
</evidence>
<comment type="caution">
    <text evidence="7">The sequence shown here is derived from an EMBL/GenBank/DDBJ whole genome shotgun (WGS) entry which is preliminary data.</text>
</comment>
<accession>A0ABW5JJB1</accession>
<dbReference type="InterPro" id="IPR001977">
    <property type="entry name" value="Depp_CoAkinase"/>
</dbReference>
<comment type="pathway">
    <text evidence="5">Cofactor biosynthesis; coenzyme A biosynthesis; CoA from (R)-pantothenate: step 5/5.</text>
</comment>
<comment type="catalytic activity">
    <reaction evidence="5">
        <text>3'-dephospho-CoA + ATP = ADP + CoA + H(+)</text>
        <dbReference type="Rhea" id="RHEA:18245"/>
        <dbReference type="ChEBI" id="CHEBI:15378"/>
        <dbReference type="ChEBI" id="CHEBI:30616"/>
        <dbReference type="ChEBI" id="CHEBI:57287"/>
        <dbReference type="ChEBI" id="CHEBI:57328"/>
        <dbReference type="ChEBI" id="CHEBI:456216"/>
        <dbReference type="EC" id="2.7.1.24"/>
    </reaction>
</comment>
<dbReference type="NCBIfam" id="TIGR00152">
    <property type="entry name" value="dephospho-CoA kinase"/>
    <property type="match status" value="1"/>
</dbReference>
<dbReference type="PANTHER" id="PTHR10695">
    <property type="entry name" value="DEPHOSPHO-COA KINASE-RELATED"/>
    <property type="match status" value="1"/>
</dbReference>
<dbReference type="InterPro" id="IPR027417">
    <property type="entry name" value="P-loop_NTPase"/>
</dbReference>
<comment type="subcellular location">
    <subcellularLocation>
        <location evidence="5">Cytoplasm</location>
    </subcellularLocation>
</comment>
<dbReference type="HAMAP" id="MF_00376">
    <property type="entry name" value="Dephospho_CoA_kinase"/>
    <property type="match status" value="1"/>
</dbReference>
<sequence>MIKVGVTGGIGSGKTTLCKEWEQMGAYILYADDLAKKLMNENDELRSKIIKVFGEQSYDASGNLDRSYLAGQAFEKGRVEELNELVHPVLWENTKLIEEEKKREGVKVFVKEAAILLNNGRPKDLDYVVLLLADEENRIDRTKDRDRTSEKQIRNRISKQPDFNELIHLADFVITNDGTLKELKNKSQQLFKKIIEQT</sequence>
<dbReference type="GO" id="GO:0004140">
    <property type="term" value="F:dephospho-CoA kinase activity"/>
    <property type="evidence" value="ECO:0007669"/>
    <property type="project" value="UniProtKB-EC"/>
</dbReference>
<evidence type="ECO:0000256" key="3">
    <source>
        <dbReference type="ARBA" id="ARBA00022840"/>
    </source>
</evidence>
<dbReference type="PROSITE" id="PS51219">
    <property type="entry name" value="DPCK"/>
    <property type="match status" value="1"/>
</dbReference>
<comment type="similarity">
    <text evidence="1 5">Belongs to the CoaE family.</text>
</comment>
<evidence type="ECO:0000313" key="8">
    <source>
        <dbReference type="Proteomes" id="UP001597460"/>
    </source>
</evidence>
<keyword evidence="5" id="KW-0963">Cytoplasm</keyword>
<proteinExistence type="inferred from homology"/>
<gene>
    <name evidence="5 7" type="primary">coaE</name>
    <name evidence="7" type="ORF">ACFSVN_06715</name>
</gene>
<evidence type="ECO:0000256" key="2">
    <source>
        <dbReference type="ARBA" id="ARBA00022741"/>
    </source>
</evidence>